<dbReference type="SMR" id="A0A8H6BQW6"/>
<dbReference type="PROSITE" id="PS01095">
    <property type="entry name" value="GH18_1"/>
    <property type="match status" value="1"/>
</dbReference>
<dbReference type="AlphaFoldDB" id="A0A8H6BQW6"/>
<dbReference type="FunFam" id="3.20.20.80:FF:000125">
    <property type="entry name" value="CTS1p Endochitinase"/>
    <property type="match status" value="1"/>
</dbReference>
<evidence type="ECO:0000313" key="18">
    <source>
        <dbReference type="EMBL" id="KAF6059917.1"/>
    </source>
</evidence>
<evidence type="ECO:0000256" key="12">
    <source>
        <dbReference type="ARBA" id="ARBA00023295"/>
    </source>
</evidence>
<dbReference type="GO" id="GO:0000272">
    <property type="term" value="P:polysaccharide catabolic process"/>
    <property type="evidence" value="ECO:0007669"/>
    <property type="project" value="UniProtKB-KW"/>
</dbReference>
<evidence type="ECO:0000256" key="9">
    <source>
        <dbReference type="ARBA" id="ARBA00023024"/>
    </source>
</evidence>
<feature type="domain" description="GH18" evidence="17">
    <location>
        <begin position="23"/>
        <end position="305"/>
    </location>
</feature>
<keyword evidence="10" id="KW-0325">Glycoprotein</keyword>
<organism evidence="18 19">
    <name type="scientific">Candida albicans</name>
    <name type="common">Yeast</name>
    <dbReference type="NCBI Taxonomy" id="5476"/>
    <lineage>
        <taxon>Eukaryota</taxon>
        <taxon>Fungi</taxon>
        <taxon>Dikarya</taxon>
        <taxon>Ascomycota</taxon>
        <taxon>Saccharomycotina</taxon>
        <taxon>Pichiomycetes</taxon>
        <taxon>Debaryomycetaceae</taxon>
        <taxon>Candida/Lodderomyces clade</taxon>
        <taxon>Candida</taxon>
    </lineage>
</organism>
<proteinExistence type="inferred from homology"/>
<accession>A0A8H6BQW6</accession>
<evidence type="ECO:0000256" key="10">
    <source>
        <dbReference type="ARBA" id="ARBA00023180"/>
    </source>
</evidence>
<feature type="chain" id="PRO_5034635659" description="chitinase" evidence="16">
    <location>
        <begin position="20"/>
        <end position="583"/>
    </location>
</feature>
<dbReference type="GO" id="GO:0009277">
    <property type="term" value="C:fungal-type cell wall"/>
    <property type="evidence" value="ECO:0007669"/>
    <property type="project" value="UniProtKB-ARBA"/>
</dbReference>
<name>A0A8H6BQW6_CANAX</name>
<dbReference type="InterPro" id="IPR045321">
    <property type="entry name" value="Cts1-like"/>
</dbReference>
<dbReference type="EC" id="3.2.1.14" evidence="3"/>
<protein>
    <recommendedName>
        <fullName evidence="3">chitinase</fullName>
        <ecNumber evidence="3">3.2.1.14</ecNumber>
    </recommendedName>
</protein>
<keyword evidence="8 14" id="KW-0378">Hydrolase</keyword>
<dbReference type="SUPFAM" id="SSF51445">
    <property type="entry name" value="(Trans)glycosidases"/>
    <property type="match status" value="1"/>
</dbReference>
<keyword evidence="9" id="KW-0146">Chitin degradation</keyword>
<dbReference type="PROSITE" id="PS51910">
    <property type="entry name" value="GH18_2"/>
    <property type="match status" value="1"/>
</dbReference>
<keyword evidence="6" id="KW-0147">Chitin-binding</keyword>
<dbReference type="InterPro" id="IPR017853">
    <property type="entry name" value="GH"/>
</dbReference>
<dbReference type="InterPro" id="IPR001579">
    <property type="entry name" value="Glyco_hydro_18_chit_AS"/>
</dbReference>
<evidence type="ECO:0000256" key="14">
    <source>
        <dbReference type="RuleBase" id="RU000489"/>
    </source>
</evidence>
<evidence type="ECO:0000256" key="13">
    <source>
        <dbReference type="ARBA" id="ARBA00023326"/>
    </source>
</evidence>
<comment type="catalytic activity">
    <reaction evidence="1">
        <text>Random endo-hydrolysis of N-acetyl-beta-D-glucosaminide (1-&gt;4)-beta-linkages in chitin and chitodextrins.</text>
        <dbReference type="EC" id="3.2.1.14"/>
    </reaction>
</comment>
<dbReference type="GO" id="GO:0005576">
    <property type="term" value="C:extracellular region"/>
    <property type="evidence" value="ECO:0007669"/>
    <property type="project" value="TreeGrafter"/>
</dbReference>
<evidence type="ECO:0000256" key="6">
    <source>
        <dbReference type="ARBA" id="ARBA00022669"/>
    </source>
</evidence>
<evidence type="ECO:0000256" key="8">
    <source>
        <dbReference type="ARBA" id="ARBA00022801"/>
    </source>
</evidence>
<evidence type="ECO:0000256" key="1">
    <source>
        <dbReference type="ARBA" id="ARBA00000822"/>
    </source>
</evidence>
<dbReference type="InterPro" id="IPR050542">
    <property type="entry name" value="Glycosyl_Hydrlase18_Chitinase"/>
</dbReference>
<feature type="signal peptide" evidence="16">
    <location>
        <begin position="1"/>
        <end position="19"/>
    </location>
</feature>
<dbReference type="Proteomes" id="UP000536275">
    <property type="component" value="Unassembled WGS sequence"/>
</dbReference>
<evidence type="ECO:0000259" key="17">
    <source>
        <dbReference type="PROSITE" id="PS51910"/>
    </source>
</evidence>
<keyword evidence="11" id="KW-0119">Carbohydrate metabolism</keyword>
<dbReference type="PANTHER" id="PTHR45708:SF49">
    <property type="entry name" value="ENDOCHITINASE"/>
    <property type="match status" value="1"/>
</dbReference>
<dbReference type="InterPro" id="IPR001223">
    <property type="entry name" value="Glyco_hydro18_cat"/>
</dbReference>
<evidence type="ECO:0000256" key="5">
    <source>
        <dbReference type="ARBA" id="ARBA00022525"/>
    </source>
</evidence>
<dbReference type="Pfam" id="PF13928">
    <property type="entry name" value="Flocculin_t3"/>
    <property type="match status" value="1"/>
</dbReference>
<evidence type="ECO:0000256" key="2">
    <source>
        <dbReference type="ARBA" id="ARBA00004191"/>
    </source>
</evidence>
<evidence type="ECO:0000256" key="16">
    <source>
        <dbReference type="SAM" id="SignalP"/>
    </source>
</evidence>
<reference evidence="18 19" key="1">
    <citation type="submission" date="2020-03" db="EMBL/GenBank/DDBJ databases">
        <title>FDA dAtabase for Regulatory Grade micrObial Sequences (FDA-ARGOS): Supporting development and validation of Infectious Disease Dx tests.</title>
        <authorList>
            <person name="Campos J."/>
            <person name="Goldberg B."/>
            <person name="Tallon L."/>
            <person name="Sadzewicz L."/>
            <person name="Vavikolanu K."/>
            <person name="Mehta A."/>
            <person name="Aluvathingal J."/>
            <person name="Nadendla S."/>
            <person name="Nandy P."/>
            <person name="Geyer C."/>
            <person name="Yan Y."/>
            <person name="Sichtig H."/>
        </authorList>
    </citation>
    <scope>NUCLEOTIDE SEQUENCE [LARGE SCALE GENOMIC DNA]</scope>
    <source>
        <strain evidence="18 19">FDAARGOS_656</strain>
    </source>
</reference>
<keyword evidence="13" id="KW-0624">Polysaccharide degradation</keyword>
<comment type="similarity">
    <text evidence="15">Belongs to the glycosyl hydrolase 18 family.</text>
</comment>
<evidence type="ECO:0000256" key="11">
    <source>
        <dbReference type="ARBA" id="ARBA00023277"/>
    </source>
</evidence>
<keyword evidence="7 16" id="KW-0732">Signal</keyword>
<dbReference type="PANTHER" id="PTHR45708">
    <property type="entry name" value="ENDOCHITINASE"/>
    <property type="match status" value="1"/>
</dbReference>
<dbReference type="Gene3D" id="3.20.20.80">
    <property type="entry name" value="Glycosidases"/>
    <property type="match status" value="1"/>
</dbReference>
<dbReference type="Pfam" id="PF00704">
    <property type="entry name" value="Glyco_hydro_18"/>
    <property type="match status" value="1"/>
</dbReference>
<evidence type="ECO:0000256" key="4">
    <source>
        <dbReference type="ARBA" id="ARBA00022512"/>
    </source>
</evidence>
<dbReference type="InterPro" id="IPR025928">
    <property type="entry name" value="Flocculin_t3_rpt"/>
</dbReference>
<dbReference type="GO" id="GO:0008061">
    <property type="term" value="F:chitin binding"/>
    <property type="evidence" value="ECO:0007669"/>
    <property type="project" value="UniProtKB-KW"/>
</dbReference>
<dbReference type="GO" id="GO:0008843">
    <property type="term" value="F:endochitinase activity"/>
    <property type="evidence" value="ECO:0007669"/>
    <property type="project" value="UniProtKB-EC"/>
</dbReference>
<keyword evidence="12 14" id="KW-0326">Glycosidase</keyword>
<evidence type="ECO:0000313" key="19">
    <source>
        <dbReference type="Proteomes" id="UP000536275"/>
    </source>
</evidence>
<comment type="caution">
    <text evidence="18">The sequence shown here is derived from an EMBL/GenBank/DDBJ whole genome shotgun (WGS) entry which is preliminary data.</text>
</comment>
<sequence length="583" mass="60815">MLSFKSLLAAAVVASSALASASNQVALYWGQNGAGGQERLAQYCQEADVDIILLSFLNLFPDPLNVNFANQCGNTFESGLLHCSQIGADIKTCQSLGKTVLLSLGGGVGDYGFSDVASATKFADTLWNKFGAGEDPERPFDDAVVDGFDFDIEHGGATGYPELATALRGKFAKDTSKNYFLSAAPQCPYPDASLGDLLSKVPLDFAFIQFYNNYCSINGQFNYDTWSKFADSAPNKNIKLFVGVPATSNIAGYVDTSKLSSAIEEIKCDSHFAGVSLWDASGAWLNTDEKGENFVVQVKNVLNQNACVAPSSSATTQSTTTTSSAVTQSTTTTSAAITQSATTTSAAVATKSNQIVTSSSSSSSSIFYGNSTTESSTGIATGTVLPTGSNENAATTGSGSNTKLAISTVTDVQKTVITITSCSEHKCVATPVTTGVVVVTDIDTVYTTYCPLTNSQVYVSVKTVVCTEETCVPSPTSTSQKPKASTTIKGVEKGQTTSYPVVGTTEGVKKIVTTSAQTVGSSTKYVTIELTSTITPVTYPTSVASNGTNTTVPVFTFEGGAAVANSLNSVWFTVPFLLAAFAF</sequence>
<dbReference type="GO" id="GO:0006032">
    <property type="term" value="P:chitin catabolic process"/>
    <property type="evidence" value="ECO:0007669"/>
    <property type="project" value="UniProtKB-KW"/>
</dbReference>
<keyword evidence="5" id="KW-0964">Secreted</keyword>
<dbReference type="EMBL" id="JABWAD010000069">
    <property type="protein sequence ID" value="KAF6059917.1"/>
    <property type="molecule type" value="Genomic_DNA"/>
</dbReference>
<dbReference type="CDD" id="cd02877">
    <property type="entry name" value="GH18_hevamine_XipI_class_III"/>
    <property type="match status" value="1"/>
</dbReference>
<gene>
    <name evidence="18" type="primary">CHT2</name>
    <name evidence="18" type="ORF">FOB64_006899</name>
</gene>
<evidence type="ECO:0000256" key="7">
    <source>
        <dbReference type="ARBA" id="ARBA00022729"/>
    </source>
</evidence>
<keyword evidence="4" id="KW-0134">Cell wall</keyword>
<comment type="subcellular location">
    <subcellularLocation>
        <location evidence="2">Secreted</location>
        <location evidence="2">Cell wall</location>
    </subcellularLocation>
</comment>
<evidence type="ECO:0000256" key="15">
    <source>
        <dbReference type="RuleBase" id="RU004453"/>
    </source>
</evidence>
<evidence type="ECO:0000256" key="3">
    <source>
        <dbReference type="ARBA" id="ARBA00012729"/>
    </source>
</evidence>